<dbReference type="AlphaFoldDB" id="A0A841A6Q4"/>
<evidence type="ECO:0000313" key="1">
    <source>
        <dbReference type="EMBL" id="MBB5830536.1"/>
    </source>
</evidence>
<organism evidence="1 2">
    <name type="scientific">Brachybacterium aquaticum</name>
    <dbReference type="NCBI Taxonomy" id="1432564"/>
    <lineage>
        <taxon>Bacteria</taxon>
        <taxon>Bacillati</taxon>
        <taxon>Actinomycetota</taxon>
        <taxon>Actinomycetes</taxon>
        <taxon>Micrococcales</taxon>
        <taxon>Dermabacteraceae</taxon>
        <taxon>Brachybacterium</taxon>
    </lineage>
</organism>
<evidence type="ECO:0000313" key="2">
    <source>
        <dbReference type="Proteomes" id="UP000588158"/>
    </source>
</evidence>
<keyword evidence="2" id="KW-1185">Reference proteome</keyword>
<dbReference type="Proteomes" id="UP000588158">
    <property type="component" value="Unassembled WGS sequence"/>
</dbReference>
<reference evidence="1 2" key="1">
    <citation type="submission" date="2020-08" db="EMBL/GenBank/DDBJ databases">
        <title>Sequencing the genomes of 1000 actinobacteria strains.</title>
        <authorList>
            <person name="Klenk H.-P."/>
        </authorList>
    </citation>
    <scope>NUCLEOTIDE SEQUENCE [LARGE SCALE GENOMIC DNA]</scope>
    <source>
        <strain evidence="1 2">DSM 28796</strain>
    </source>
</reference>
<name>A0A841A6Q4_9MICO</name>
<sequence length="35" mass="3916">MIMERKAMRLLNVAAFGILLWQVIPLGWQLAFGGA</sequence>
<dbReference type="EMBL" id="JACHLZ010000001">
    <property type="protein sequence ID" value="MBB5830536.1"/>
    <property type="molecule type" value="Genomic_DNA"/>
</dbReference>
<proteinExistence type="predicted"/>
<gene>
    <name evidence="1" type="ORF">HNR70_000349</name>
</gene>
<protein>
    <submittedName>
        <fullName evidence="1">Uncharacterized protein</fullName>
    </submittedName>
</protein>
<comment type="caution">
    <text evidence="1">The sequence shown here is derived from an EMBL/GenBank/DDBJ whole genome shotgun (WGS) entry which is preliminary data.</text>
</comment>
<accession>A0A841A6Q4</accession>